<name>A0AAD1UMM8_EUPCR</name>
<proteinExistence type="predicted"/>
<dbReference type="AlphaFoldDB" id="A0AAD1UMM8"/>
<evidence type="ECO:0000313" key="4">
    <source>
        <dbReference type="Proteomes" id="UP001295684"/>
    </source>
</evidence>
<evidence type="ECO:0000313" key="3">
    <source>
        <dbReference type="EMBL" id="CAI2371594.1"/>
    </source>
</evidence>
<keyword evidence="1" id="KW-0812">Transmembrane</keyword>
<accession>A0AAD1UMM8</accession>
<keyword evidence="1" id="KW-0472">Membrane</keyword>
<reference evidence="3" key="1">
    <citation type="submission" date="2023-07" db="EMBL/GenBank/DDBJ databases">
        <authorList>
            <consortium name="AG Swart"/>
            <person name="Singh M."/>
            <person name="Singh A."/>
            <person name="Seah K."/>
            <person name="Emmerich C."/>
        </authorList>
    </citation>
    <scope>NUCLEOTIDE SEQUENCE</scope>
    <source>
        <strain evidence="3">DP1</strain>
    </source>
</reference>
<evidence type="ECO:0000256" key="1">
    <source>
        <dbReference type="SAM" id="Phobius"/>
    </source>
</evidence>
<evidence type="ECO:0000259" key="2">
    <source>
        <dbReference type="PROSITE" id="PS00028"/>
    </source>
</evidence>
<protein>
    <recommendedName>
        <fullName evidence="2">C2H2-type domain-containing protein</fullName>
    </recommendedName>
</protein>
<dbReference type="Proteomes" id="UP001295684">
    <property type="component" value="Unassembled WGS sequence"/>
</dbReference>
<dbReference type="PROSITE" id="PS00028">
    <property type="entry name" value="ZINC_FINGER_C2H2_1"/>
    <property type="match status" value="1"/>
</dbReference>
<keyword evidence="4" id="KW-1185">Reference proteome</keyword>
<gene>
    <name evidence="3" type="ORF">ECRASSUSDP1_LOCUS12918</name>
</gene>
<organism evidence="3 4">
    <name type="scientific">Euplotes crassus</name>
    <dbReference type="NCBI Taxonomy" id="5936"/>
    <lineage>
        <taxon>Eukaryota</taxon>
        <taxon>Sar</taxon>
        <taxon>Alveolata</taxon>
        <taxon>Ciliophora</taxon>
        <taxon>Intramacronucleata</taxon>
        <taxon>Spirotrichea</taxon>
        <taxon>Hypotrichia</taxon>
        <taxon>Euplotida</taxon>
        <taxon>Euplotidae</taxon>
        <taxon>Moneuplotes</taxon>
    </lineage>
</organism>
<feature type="transmembrane region" description="Helical" evidence="1">
    <location>
        <begin position="312"/>
        <end position="334"/>
    </location>
</feature>
<comment type="caution">
    <text evidence="3">The sequence shown here is derived from an EMBL/GenBank/DDBJ whole genome shotgun (WGS) entry which is preliminary data.</text>
</comment>
<keyword evidence="1" id="KW-1133">Transmembrane helix</keyword>
<feature type="domain" description="C2H2-type" evidence="2">
    <location>
        <begin position="79"/>
        <end position="100"/>
    </location>
</feature>
<dbReference type="InterPro" id="IPR013087">
    <property type="entry name" value="Znf_C2H2_type"/>
</dbReference>
<dbReference type="EMBL" id="CAMPGE010012837">
    <property type="protein sequence ID" value="CAI2371594.1"/>
    <property type="molecule type" value="Genomic_DNA"/>
</dbReference>
<sequence length="342" mass="41051">MITLFFTNGKFVYDYCSMRHSYEVLEELKYEVFPVLELYDIRTDIEKCPLFNEQLVLTYFQNKLNVTAGLEKYEDKKQCRICSKRFETEDFLEFHWIVKHTPNQYGNQGYESAAEKKVETIPKDLIYRGENLCLADYCDIFECLDHPEMELRNTAYNQRNYKGYRRNYTDPDSSGKPMKRTSKNYKFKSQGYDEFDDIDEFSMRRFSEEERAFSLQKCVNLLTNCLVGNSIQENIITAYDILYHNYCEKFELTPQNERKYAKAYRDFDIKEGFYHVTDMEREQLQKILESGMHPHLQNKYNKEEEEQSVLHIFKILFGVLCFIGTLMYYVAVYLTKYDHGDY</sequence>